<name>A0A423HRW1_9PSED</name>
<evidence type="ECO:0000313" key="1">
    <source>
        <dbReference type="EMBL" id="RON15925.1"/>
    </source>
</evidence>
<dbReference type="AlphaFoldDB" id="A0A423HRW1"/>
<gene>
    <name evidence="1" type="ORF">BK660_26640</name>
</gene>
<accession>A0A423HRW1</accession>
<comment type="caution">
    <text evidence="1">The sequence shown here is derived from an EMBL/GenBank/DDBJ whole genome shotgun (WGS) entry which is preliminary data.</text>
</comment>
<protein>
    <submittedName>
        <fullName evidence="1">Uncharacterized protein</fullName>
    </submittedName>
</protein>
<organism evidence="1 2">
    <name type="scientific">Pseudomonas brassicacearum</name>
    <dbReference type="NCBI Taxonomy" id="930166"/>
    <lineage>
        <taxon>Bacteria</taxon>
        <taxon>Pseudomonadati</taxon>
        <taxon>Pseudomonadota</taxon>
        <taxon>Gammaproteobacteria</taxon>
        <taxon>Pseudomonadales</taxon>
        <taxon>Pseudomonadaceae</taxon>
        <taxon>Pseudomonas</taxon>
    </lineage>
</organism>
<reference evidence="1 2" key="1">
    <citation type="submission" date="2016-10" db="EMBL/GenBank/DDBJ databases">
        <title>Comparative genome analysis of multiple Pseudomonas spp. focuses on biocontrol and plant growth promoting traits.</title>
        <authorList>
            <person name="Tao X.-Y."/>
            <person name="Taylor C.G."/>
        </authorList>
    </citation>
    <scope>NUCLEOTIDE SEQUENCE [LARGE SCALE GENOMIC DNA]</scope>
    <source>
        <strain evidence="1 2">38D7</strain>
    </source>
</reference>
<sequence length="71" mass="7946">MYLQCVRTTATPDFNAVPVAADEQREAAFGGEVVVKSDNAVNQVHRVLRVYDDFVAERSLALLVSCYRDRV</sequence>
<proteinExistence type="predicted"/>
<dbReference type="RefSeq" id="WP_123436055.1">
    <property type="nucleotide sequence ID" value="NZ_MOBK01000014.1"/>
</dbReference>
<dbReference type="EMBL" id="MOBK01000014">
    <property type="protein sequence ID" value="RON15925.1"/>
    <property type="molecule type" value="Genomic_DNA"/>
</dbReference>
<dbReference type="Proteomes" id="UP000285636">
    <property type="component" value="Unassembled WGS sequence"/>
</dbReference>
<evidence type="ECO:0000313" key="2">
    <source>
        <dbReference type="Proteomes" id="UP000285636"/>
    </source>
</evidence>